<dbReference type="OrthoDB" id="5887304at2"/>
<dbReference type="RefSeq" id="WP_087037364.1">
    <property type="nucleotide sequence ID" value="NZ_CP021377.1"/>
</dbReference>
<reference evidence="1 2" key="1">
    <citation type="journal article" date="2014" name="Int. J. Syst. Evol. Microbiol.">
        <title>Oceanisphaera profunda sp. nov., a marine bacterium isolated from deep-sea sediment, and emended description of the genus Oceanisphaera.</title>
        <authorList>
            <person name="Xu Z."/>
            <person name="Zhang X.Y."/>
            <person name="Su H.N."/>
            <person name="Yu Z.C."/>
            <person name="Liu C."/>
            <person name="Li H."/>
            <person name="Chen X.L."/>
            <person name="Song X.Y."/>
            <person name="Xie B.B."/>
            <person name="Qin Q.L."/>
            <person name="Zhou B.C."/>
            <person name="Shi M."/>
            <person name="Huang Y."/>
            <person name="Zhang Y.Z."/>
        </authorList>
    </citation>
    <scope>NUCLEOTIDE SEQUENCE [LARGE SCALE GENOMIC DNA]</scope>
    <source>
        <strain evidence="1 2">SM1222</strain>
    </source>
</reference>
<evidence type="ECO:0000313" key="1">
    <source>
        <dbReference type="EMBL" id="ART83143.1"/>
    </source>
</evidence>
<dbReference type="Proteomes" id="UP000243937">
    <property type="component" value="Chromosome"/>
</dbReference>
<evidence type="ECO:0000313" key="2">
    <source>
        <dbReference type="Proteomes" id="UP000243937"/>
    </source>
</evidence>
<dbReference type="AlphaFoldDB" id="A0A1Y0D6G8"/>
<dbReference type="KEGG" id="opf:CBP31_11390"/>
<sequence length="99" mass="11372">MLSRLRSYTLQNGDCHANIIIKPCGTIEVDIPDKHQHLTVELERVHFKLNQQGVLLVCSEKGCGVIEDVSLQLSRKDTFNLYEVIDDVIQEYERLMSDL</sequence>
<keyword evidence="2" id="KW-1185">Reference proteome</keyword>
<accession>A0A1Y0D6G8</accession>
<proteinExistence type="predicted"/>
<dbReference type="EMBL" id="CP021377">
    <property type="protein sequence ID" value="ART83143.1"/>
    <property type="molecule type" value="Genomic_DNA"/>
</dbReference>
<organism evidence="1 2">
    <name type="scientific">Oceanisphaera profunda</name>
    <dbReference type="NCBI Taxonomy" id="1416627"/>
    <lineage>
        <taxon>Bacteria</taxon>
        <taxon>Pseudomonadati</taxon>
        <taxon>Pseudomonadota</taxon>
        <taxon>Gammaproteobacteria</taxon>
        <taxon>Aeromonadales</taxon>
        <taxon>Aeromonadaceae</taxon>
        <taxon>Oceanisphaera</taxon>
    </lineage>
</organism>
<name>A0A1Y0D6G8_9GAMM</name>
<protein>
    <submittedName>
        <fullName evidence="1">Uncharacterized protein</fullName>
    </submittedName>
</protein>
<gene>
    <name evidence="1" type="ORF">CBP31_11390</name>
</gene>